<name>A0ABV1WIA1_9ACTN</name>
<evidence type="ECO:0000256" key="1">
    <source>
        <dbReference type="ARBA" id="ARBA00001933"/>
    </source>
</evidence>
<keyword evidence="5" id="KW-0032">Aminotransferase</keyword>
<evidence type="ECO:0000256" key="3">
    <source>
        <dbReference type="ARBA" id="ARBA00022898"/>
    </source>
</evidence>
<dbReference type="InterPro" id="IPR015421">
    <property type="entry name" value="PyrdxlP-dep_Trfase_major"/>
</dbReference>
<comment type="similarity">
    <text evidence="2">Belongs to the threonine aldolase family.</text>
</comment>
<keyword evidence="3" id="KW-0663">Pyridoxal phosphate</keyword>
<comment type="cofactor">
    <cofactor evidence="1">
        <name>pyridoxal 5'-phosphate</name>
        <dbReference type="ChEBI" id="CHEBI:597326"/>
    </cofactor>
</comment>
<dbReference type="Proteomes" id="UP001458415">
    <property type="component" value="Unassembled WGS sequence"/>
</dbReference>
<evidence type="ECO:0000259" key="4">
    <source>
        <dbReference type="Pfam" id="PF01212"/>
    </source>
</evidence>
<dbReference type="InterPro" id="IPR001597">
    <property type="entry name" value="ArAA_b-elim_lyase/Thr_aldolase"/>
</dbReference>
<dbReference type="SUPFAM" id="SSF53383">
    <property type="entry name" value="PLP-dependent transferases"/>
    <property type="match status" value="1"/>
</dbReference>
<proteinExistence type="inferred from homology"/>
<dbReference type="Pfam" id="PF01212">
    <property type="entry name" value="Beta_elim_lyase"/>
    <property type="match status" value="1"/>
</dbReference>
<dbReference type="InterPro" id="IPR015424">
    <property type="entry name" value="PyrdxlP-dep_Trfase"/>
</dbReference>
<dbReference type="PANTHER" id="PTHR48097">
    <property type="entry name" value="L-THREONINE ALDOLASE-RELATED"/>
    <property type="match status" value="1"/>
</dbReference>
<protein>
    <submittedName>
        <fullName evidence="5">Aminotransferase class I/II-fold pyridoxal phosphate-dependent enzyme</fullName>
    </submittedName>
</protein>
<dbReference type="Gene3D" id="3.40.640.10">
    <property type="entry name" value="Type I PLP-dependent aspartate aminotransferase-like (Major domain)"/>
    <property type="match status" value="1"/>
</dbReference>
<evidence type="ECO:0000313" key="5">
    <source>
        <dbReference type="EMBL" id="MER6983915.1"/>
    </source>
</evidence>
<dbReference type="EMBL" id="JBEPCU010001569">
    <property type="protein sequence ID" value="MER6983915.1"/>
    <property type="molecule type" value="Genomic_DNA"/>
</dbReference>
<feature type="domain" description="Aromatic amino acid beta-eliminating lyase/threonine aldolase" evidence="4">
    <location>
        <begin position="10"/>
        <end position="182"/>
    </location>
</feature>
<keyword evidence="5" id="KW-0808">Transferase</keyword>
<keyword evidence="6" id="KW-1185">Reference proteome</keyword>
<sequence>MAWTGSPRFDFRSDTRTLPDARMRRAMAEADVGDDVYGDDPTVAVLEERVAELLGTQAALLTPTGTMANLLAPLAAFGPPGSPAPRLIAGAGTHMAFLEPDGLRRFGGVELLPVAQRPDGLPDPDALAELLGTGAGPPTVVCVENTSMMSSGNALDTEAMRAVAALVHRHGAHLHLDGARLA</sequence>
<gene>
    <name evidence="5" type="ORF">ABT317_44945</name>
</gene>
<organism evidence="5 6">
    <name type="scientific">Streptomyces carpinensis</name>
    <dbReference type="NCBI Taxonomy" id="66369"/>
    <lineage>
        <taxon>Bacteria</taxon>
        <taxon>Bacillati</taxon>
        <taxon>Actinomycetota</taxon>
        <taxon>Actinomycetes</taxon>
        <taxon>Kitasatosporales</taxon>
        <taxon>Streptomycetaceae</taxon>
        <taxon>Streptomyces</taxon>
    </lineage>
</organism>
<accession>A0ABV1WIA1</accession>
<dbReference type="GO" id="GO:0008483">
    <property type="term" value="F:transaminase activity"/>
    <property type="evidence" value="ECO:0007669"/>
    <property type="project" value="UniProtKB-KW"/>
</dbReference>
<feature type="non-terminal residue" evidence="5">
    <location>
        <position position="182"/>
    </location>
</feature>
<evidence type="ECO:0000256" key="2">
    <source>
        <dbReference type="ARBA" id="ARBA00006966"/>
    </source>
</evidence>
<reference evidence="5 6" key="1">
    <citation type="submission" date="2024-06" db="EMBL/GenBank/DDBJ databases">
        <title>The Natural Products Discovery Center: Release of the First 8490 Sequenced Strains for Exploring Actinobacteria Biosynthetic Diversity.</title>
        <authorList>
            <person name="Kalkreuter E."/>
            <person name="Kautsar S.A."/>
            <person name="Yang D."/>
            <person name="Bader C.D."/>
            <person name="Teijaro C.N."/>
            <person name="Fluegel L."/>
            <person name="Davis C.M."/>
            <person name="Simpson J.R."/>
            <person name="Lauterbach L."/>
            <person name="Steele A.D."/>
            <person name="Gui C."/>
            <person name="Meng S."/>
            <person name="Li G."/>
            <person name="Viehrig K."/>
            <person name="Ye F."/>
            <person name="Su P."/>
            <person name="Kiefer A.F."/>
            <person name="Nichols A."/>
            <person name="Cepeda A.J."/>
            <person name="Yan W."/>
            <person name="Fan B."/>
            <person name="Jiang Y."/>
            <person name="Adhikari A."/>
            <person name="Zheng C.-J."/>
            <person name="Schuster L."/>
            <person name="Cowan T.M."/>
            <person name="Smanski M.J."/>
            <person name="Chevrette M.G."/>
            <person name="De Carvalho L.P.S."/>
            <person name="Shen B."/>
        </authorList>
    </citation>
    <scope>NUCLEOTIDE SEQUENCE [LARGE SCALE GENOMIC DNA]</scope>
    <source>
        <strain evidence="5 6">NPDC000634</strain>
    </source>
</reference>
<dbReference type="PANTHER" id="PTHR48097:SF9">
    <property type="entry name" value="L-THREONINE ALDOLASE"/>
    <property type="match status" value="1"/>
</dbReference>
<comment type="caution">
    <text evidence="5">The sequence shown here is derived from an EMBL/GenBank/DDBJ whole genome shotgun (WGS) entry which is preliminary data.</text>
</comment>
<evidence type="ECO:0000313" key="6">
    <source>
        <dbReference type="Proteomes" id="UP001458415"/>
    </source>
</evidence>